<protein>
    <submittedName>
        <fullName evidence="3">Glycosyhydrolase</fullName>
    </submittedName>
</protein>
<comment type="caution">
    <text evidence="3">The sequence shown here is derived from an EMBL/GenBank/DDBJ whole genome shotgun (WGS) entry which is preliminary data.</text>
</comment>
<reference evidence="3 4" key="1">
    <citation type="submission" date="2019-07" db="EMBL/GenBank/DDBJ databases">
        <title>Whole genome shotgun sequence of Brevifollis gellanilyticus NBRC 108608.</title>
        <authorList>
            <person name="Hosoyama A."/>
            <person name="Uohara A."/>
            <person name="Ohji S."/>
            <person name="Ichikawa N."/>
        </authorList>
    </citation>
    <scope>NUCLEOTIDE SEQUENCE [LARGE SCALE GENOMIC DNA]</scope>
    <source>
        <strain evidence="3 4">NBRC 108608</strain>
    </source>
</reference>
<evidence type="ECO:0000313" key="3">
    <source>
        <dbReference type="EMBL" id="GEP41585.1"/>
    </source>
</evidence>
<gene>
    <name evidence="3" type="ORF">BGE01nite_08760</name>
</gene>
<dbReference type="InterPro" id="IPR013222">
    <property type="entry name" value="Glyco_hyd_98_carb-bd"/>
</dbReference>
<evidence type="ECO:0000313" key="4">
    <source>
        <dbReference type="Proteomes" id="UP000321577"/>
    </source>
</evidence>
<evidence type="ECO:0000259" key="2">
    <source>
        <dbReference type="SMART" id="SM00776"/>
    </source>
</evidence>
<dbReference type="SUPFAM" id="SSF49785">
    <property type="entry name" value="Galactose-binding domain-like"/>
    <property type="match status" value="1"/>
</dbReference>
<dbReference type="AlphaFoldDB" id="A0A512M4C3"/>
<proteinExistence type="predicted"/>
<evidence type="ECO:0000256" key="1">
    <source>
        <dbReference type="SAM" id="SignalP"/>
    </source>
</evidence>
<dbReference type="OrthoDB" id="175606at2"/>
<dbReference type="RefSeq" id="WP_146849045.1">
    <property type="nucleotide sequence ID" value="NZ_BKAG01000004.1"/>
</dbReference>
<dbReference type="SMART" id="SM00776">
    <property type="entry name" value="NPCBM"/>
    <property type="match status" value="1"/>
</dbReference>
<feature type="domain" description="Glycosyl hydrolase family 98 putative carbohydrate-binding module" evidence="2">
    <location>
        <begin position="473"/>
        <end position="608"/>
    </location>
</feature>
<organism evidence="3 4">
    <name type="scientific">Brevifollis gellanilyticus</name>
    <dbReference type="NCBI Taxonomy" id="748831"/>
    <lineage>
        <taxon>Bacteria</taxon>
        <taxon>Pseudomonadati</taxon>
        <taxon>Verrucomicrobiota</taxon>
        <taxon>Verrucomicrobiia</taxon>
        <taxon>Verrucomicrobiales</taxon>
        <taxon>Verrucomicrobiaceae</taxon>
    </lineage>
</organism>
<dbReference type="InterPro" id="IPR038637">
    <property type="entry name" value="NPCBM_sf"/>
</dbReference>
<dbReference type="Proteomes" id="UP000321577">
    <property type="component" value="Unassembled WGS sequence"/>
</dbReference>
<dbReference type="InterPro" id="IPR008979">
    <property type="entry name" value="Galactose-bd-like_sf"/>
</dbReference>
<dbReference type="SUPFAM" id="SSF55486">
    <property type="entry name" value="Metalloproteases ('zincins'), catalytic domain"/>
    <property type="match status" value="1"/>
</dbReference>
<sequence>MTSLFSQLLALTLLTSSLLADSPRREMFPGEPTLQDLDRARAMLESWEKDAPQKTKRLMRICYWSPQDREPQPDYRARLTRVMQHIQAFYLREMTAWGFPGRSIQLDLEEDGLLHLHMVKGTLKSEECSEADGKDGREIRKDCLKALSEAGIDGEKETLVIFCNLADWDATNRIMSHHSPYYASGNSQGGTAWQVDSPLLDSALLPVRDQHLQDRQYGRISLGKYNSIFVGGVCHELGHALGLPHCKECAPARRLRGTALMGSGNRTYGNELRGEDKGSFLSLPHALKLAAHPQFSGSVKQIAAPLKAAFDDWQLKPASDGLHVTASLKSDLPVHTVLAYADPAGGGDYDSEIAAAIPDDKGSISLTLPIPEHKKTTTALHFVAVAVNGAATAGVWSSQGLTMNARITEGGAYDVSRAVQKLEFDKQWPNFKSGHINEEQLSKLHPDVQALIRRLRAPDTANDKPSPAATPTTIHTLVLSDAAPLKASTGWSGVHYDRTPEGGPLIGPEGLINHGLYAHADSTYEYDLGGQWQTLTGSACLLEKGYGPVEATILGDGRELWKSPTLKSGDTQSFKIDVQGMQKLTLRIQGKDGISGAWGAWAEPTLERAK</sequence>
<dbReference type="Gene3D" id="2.60.120.1060">
    <property type="entry name" value="NPCBM/NEW2 domain"/>
    <property type="match status" value="1"/>
</dbReference>
<keyword evidence="4" id="KW-1185">Reference proteome</keyword>
<feature type="chain" id="PRO_5021741474" evidence="1">
    <location>
        <begin position="21"/>
        <end position="610"/>
    </location>
</feature>
<feature type="signal peptide" evidence="1">
    <location>
        <begin position="1"/>
        <end position="20"/>
    </location>
</feature>
<keyword evidence="1" id="KW-0732">Signal</keyword>
<dbReference type="Pfam" id="PF08305">
    <property type="entry name" value="NPCBM"/>
    <property type="match status" value="1"/>
</dbReference>
<keyword evidence="3" id="KW-0378">Hydrolase</keyword>
<name>A0A512M4C3_9BACT</name>
<dbReference type="EMBL" id="BKAG01000004">
    <property type="protein sequence ID" value="GEP41585.1"/>
    <property type="molecule type" value="Genomic_DNA"/>
</dbReference>
<dbReference type="GO" id="GO:0016787">
    <property type="term" value="F:hydrolase activity"/>
    <property type="evidence" value="ECO:0007669"/>
    <property type="project" value="UniProtKB-KW"/>
</dbReference>
<accession>A0A512M4C3</accession>